<dbReference type="AlphaFoldDB" id="A0A6J8D9W5"/>
<dbReference type="PANTHER" id="PTHR28601:SF1">
    <property type="entry name" value="COILED-COIL DOMAIN-CONTAINING PROTEIN 24"/>
    <property type="match status" value="1"/>
</dbReference>
<organism evidence="2 3">
    <name type="scientific">Mytilus coruscus</name>
    <name type="common">Sea mussel</name>
    <dbReference type="NCBI Taxonomy" id="42192"/>
    <lineage>
        <taxon>Eukaryota</taxon>
        <taxon>Metazoa</taxon>
        <taxon>Spiralia</taxon>
        <taxon>Lophotrochozoa</taxon>
        <taxon>Mollusca</taxon>
        <taxon>Bivalvia</taxon>
        <taxon>Autobranchia</taxon>
        <taxon>Pteriomorphia</taxon>
        <taxon>Mytilida</taxon>
        <taxon>Mytiloidea</taxon>
        <taxon>Mytilidae</taxon>
        <taxon>Mytilinae</taxon>
        <taxon>Mytilus</taxon>
    </lineage>
</organism>
<name>A0A6J8D9W5_MYTCO</name>
<dbReference type="Pfam" id="PF15669">
    <property type="entry name" value="CCDC24"/>
    <property type="match status" value="1"/>
</dbReference>
<keyword evidence="3" id="KW-1185">Reference proteome</keyword>
<feature type="region of interest" description="Disordered" evidence="1">
    <location>
        <begin position="312"/>
        <end position="391"/>
    </location>
</feature>
<feature type="compositionally biased region" description="Polar residues" evidence="1">
    <location>
        <begin position="328"/>
        <end position="353"/>
    </location>
</feature>
<reference evidence="2 3" key="1">
    <citation type="submission" date="2020-06" db="EMBL/GenBank/DDBJ databases">
        <authorList>
            <person name="Li R."/>
            <person name="Bekaert M."/>
        </authorList>
    </citation>
    <scope>NUCLEOTIDE SEQUENCE [LARGE SCALE GENOMIC DNA]</scope>
    <source>
        <strain evidence="3">wild</strain>
    </source>
</reference>
<dbReference type="EMBL" id="CACVKT020006887">
    <property type="protein sequence ID" value="CAC5403924.1"/>
    <property type="molecule type" value="Genomic_DNA"/>
</dbReference>
<sequence>MEEHPFDLQAYEPPLSLWSLVEQHVSPYEQTEIKNMLGESLVDQSLELHAEIDTLLEIWRDYRYETDDMQPAKILPEPPGLRGRLIQEIQFFVDNVKEKAQNQGMNPDRVLNTKYNMDVIDYALNSSRPGTGRPGSARPCSAFSREGRDTPMITSPTGSDRASFASTLSEEIESMNDKLNYLKFDECVQHLRSTLEEENEILLRDIRFLYECIDDEAEFRAEKQGTVSREPTILDIRYECIDDEAEFRAEKQGTVSREPTILDLQQERSKMEKELLNNTVVSVSKKGTGPRNIASIKKLGPIESPKIRIRNIDSPPVPIVTRDCESPKNPQELNITNSPRQGSPTILSSTSKNRPLKASHDIKLVNQSADNSISPGDRLKSGSGNQVRGRRNVMTMKEGINGAQIVTLGMPSDQGITHVPSPPPLLERPRSAQRFRKMVMDCRDT</sequence>
<dbReference type="InterPro" id="IPR031367">
    <property type="entry name" value="CCDC24"/>
</dbReference>
<accession>A0A6J8D9W5</accession>
<gene>
    <name evidence="2" type="ORF">MCOR_37768</name>
</gene>
<feature type="compositionally biased region" description="Polar residues" evidence="1">
    <location>
        <begin position="152"/>
        <end position="162"/>
    </location>
</feature>
<feature type="compositionally biased region" description="Polar residues" evidence="1">
    <location>
        <begin position="365"/>
        <end position="374"/>
    </location>
</feature>
<dbReference type="PANTHER" id="PTHR28601">
    <property type="entry name" value="COILED-COIL DOMAIN-CONTAINING PROTEIN 24"/>
    <property type="match status" value="1"/>
</dbReference>
<evidence type="ECO:0008006" key="4">
    <source>
        <dbReference type="Google" id="ProtNLM"/>
    </source>
</evidence>
<proteinExistence type="predicted"/>
<dbReference type="OrthoDB" id="6022633at2759"/>
<evidence type="ECO:0000256" key="1">
    <source>
        <dbReference type="SAM" id="MobiDB-lite"/>
    </source>
</evidence>
<evidence type="ECO:0000313" key="3">
    <source>
        <dbReference type="Proteomes" id="UP000507470"/>
    </source>
</evidence>
<protein>
    <recommendedName>
        <fullName evidence="4">Coiled-coil domain-containing protein 24</fullName>
    </recommendedName>
</protein>
<feature type="region of interest" description="Disordered" evidence="1">
    <location>
        <begin position="126"/>
        <end position="162"/>
    </location>
</feature>
<dbReference type="Proteomes" id="UP000507470">
    <property type="component" value="Unassembled WGS sequence"/>
</dbReference>
<evidence type="ECO:0000313" key="2">
    <source>
        <dbReference type="EMBL" id="CAC5403924.1"/>
    </source>
</evidence>